<evidence type="ECO:0000256" key="1">
    <source>
        <dbReference type="SAM" id="MobiDB-lite"/>
    </source>
</evidence>
<feature type="region of interest" description="Disordered" evidence="1">
    <location>
        <begin position="95"/>
        <end position="132"/>
    </location>
</feature>
<proteinExistence type="predicted"/>
<gene>
    <name evidence="2" type="ORF">EKG83_14800</name>
</gene>
<accession>A0A5Q0GX63</accession>
<dbReference type="SUPFAM" id="SSF53098">
    <property type="entry name" value="Ribonuclease H-like"/>
    <property type="match status" value="1"/>
</dbReference>
<name>A0A5Q0GX63_SACSY</name>
<dbReference type="EMBL" id="CP034550">
    <property type="protein sequence ID" value="QFZ18559.1"/>
    <property type="molecule type" value="Genomic_DNA"/>
</dbReference>
<dbReference type="InterPro" id="IPR012337">
    <property type="entry name" value="RNaseH-like_sf"/>
</dbReference>
<dbReference type="Proteomes" id="UP000325787">
    <property type="component" value="Chromosome"/>
</dbReference>
<dbReference type="OrthoDB" id="52928at2"/>
<dbReference type="KEGG" id="ssyi:EKG83_14800"/>
<evidence type="ECO:0000313" key="3">
    <source>
        <dbReference type="Proteomes" id="UP000325787"/>
    </source>
</evidence>
<organism evidence="2 3">
    <name type="scientific">Saccharothrix syringae</name>
    <name type="common">Nocardiopsis syringae</name>
    <dbReference type="NCBI Taxonomy" id="103733"/>
    <lineage>
        <taxon>Bacteria</taxon>
        <taxon>Bacillati</taxon>
        <taxon>Actinomycetota</taxon>
        <taxon>Actinomycetes</taxon>
        <taxon>Pseudonocardiales</taxon>
        <taxon>Pseudonocardiaceae</taxon>
        <taxon>Saccharothrix</taxon>
    </lineage>
</organism>
<dbReference type="AlphaFoldDB" id="A0A5Q0GX63"/>
<feature type="compositionally biased region" description="Gly residues" evidence="1">
    <location>
        <begin position="107"/>
        <end position="117"/>
    </location>
</feature>
<protein>
    <recommendedName>
        <fullName evidence="4">Integrase catalytic domain-containing protein</fullName>
    </recommendedName>
</protein>
<dbReference type="RefSeq" id="WP_051766989.1">
    <property type="nucleotide sequence ID" value="NZ_CP034550.1"/>
</dbReference>
<sequence>MARDFLADAVARNGAAPHTVHADRGGAMVSDPVSGLLVDLGVLRSHSSPCVFNDNPSPEAPSKTMKHMPDFPDRFDSPVTFFVVPDQGAVVAGSGMTCAPSRRHDPGGGVTGPGGIAGPLIGTRPPAGQVSS</sequence>
<evidence type="ECO:0008006" key="4">
    <source>
        <dbReference type="Google" id="ProtNLM"/>
    </source>
</evidence>
<evidence type="ECO:0000313" key="2">
    <source>
        <dbReference type="EMBL" id="QFZ18559.1"/>
    </source>
</evidence>
<keyword evidence="3" id="KW-1185">Reference proteome</keyword>
<reference evidence="3" key="1">
    <citation type="journal article" date="2021" name="Curr. Microbiol.">
        <title>Complete genome of nocamycin-producing strain Saccharothrix syringae NRRL B-16468 reveals the biosynthetic potential for secondary metabolites.</title>
        <authorList>
            <person name="Mo X."/>
            <person name="Yang S."/>
        </authorList>
    </citation>
    <scope>NUCLEOTIDE SEQUENCE [LARGE SCALE GENOMIC DNA]</scope>
    <source>
        <strain evidence="3">ATCC 51364 / DSM 43886 / JCM 6844 / KCTC 9398 / NBRC 14523 / NRRL B-16468 / INA 2240</strain>
    </source>
</reference>